<evidence type="ECO:0000313" key="2">
    <source>
        <dbReference type="EMBL" id="BBX87917.1"/>
    </source>
</evidence>
<name>A0ABN5Z176_9MYCO</name>
<evidence type="ECO:0008006" key="4">
    <source>
        <dbReference type="Google" id="ProtNLM"/>
    </source>
</evidence>
<feature type="compositionally biased region" description="Polar residues" evidence="1">
    <location>
        <begin position="93"/>
        <end position="107"/>
    </location>
</feature>
<feature type="region of interest" description="Disordered" evidence="1">
    <location>
        <begin position="161"/>
        <end position="190"/>
    </location>
</feature>
<feature type="region of interest" description="Disordered" evidence="1">
    <location>
        <begin position="1"/>
        <end position="137"/>
    </location>
</feature>
<organism evidence="2 3">
    <name type="scientific">Mycolicibacterium aubagnense</name>
    <dbReference type="NCBI Taxonomy" id="319707"/>
    <lineage>
        <taxon>Bacteria</taxon>
        <taxon>Bacillati</taxon>
        <taxon>Actinomycetota</taxon>
        <taxon>Actinomycetes</taxon>
        <taxon>Mycobacteriales</taxon>
        <taxon>Mycobacteriaceae</taxon>
        <taxon>Mycolicibacterium</taxon>
    </lineage>
</organism>
<dbReference type="EMBL" id="AP022577">
    <property type="protein sequence ID" value="BBX87917.1"/>
    <property type="molecule type" value="Genomic_DNA"/>
</dbReference>
<feature type="compositionally biased region" description="Low complexity" evidence="1">
    <location>
        <begin position="108"/>
        <end position="119"/>
    </location>
</feature>
<protein>
    <recommendedName>
        <fullName evidence="4">Transglycosylase SLT domain-containing protein</fullName>
    </recommendedName>
</protein>
<evidence type="ECO:0000256" key="1">
    <source>
        <dbReference type="SAM" id="MobiDB-lite"/>
    </source>
</evidence>
<feature type="compositionally biased region" description="Pro residues" evidence="1">
    <location>
        <begin position="120"/>
        <end position="131"/>
    </location>
</feature>
<evidence type="ECO:0000313" key="3">
    <source>
        <dbReference type="Proteomes" id="UP000465609"/>
    </source>
</evidence>
<accession>A0ABN5Z176</accession>
<sequence>MTGSINNDFGAVIDGTGRAMDGMPARTDGKSTAPGVDPRLTSAVEDTSAQGRAGRDKVRAAGDKTGQYTKDLADLQDRGGRDVKGIGGEGKSSMPSMPTVPQSGQSQAAPAPAPAAAAPAPMPAPPMPSTPPSGLSTIDPQLLQALVDASKERAEQDAANGIYPQVPGDPASASSATTPQRPQPLDVSQVSLDKYPGGQMTPQQTAAVIDQALTINGVPNDPTLRAQWQALYQHMAEGESSRNPNAANNSDSNATGMIVSDGAHANSSRGAWQCIPTTFAAYHMAGTSNSIYDPVASAAASMNYVMNTYHVSPDGSGLEAFAQRRGVGTAGYTGY</sequence>
<dbReference type="Proteomes" id="UP000465609">
    <property type="component" value="Chromosome"/>
</dbReference>
<dbReference type="InterPro" id="IPR023346">
    <property type="entry name" value="Lysozyme-like_dom_sf"/>
</dbReference>
<reference evidence="2 3" key="1">
    <citation type="journal article" date="2019" name="Emerg. Microbes Infect.">
        <title>Comprehensive subspecies identification of 175 nontuberculous mycobacteria species based on 7547 genomic profiles.</title>
        <authorList>
            <person name="Matsumoto Y."/>
            <person name="Kinjo T."/>
            <person name="Motooka D."/>
            <person name="Nabeya D."/>
            <person name="Jung N."/>
            <person name="Uechi K."/>
            <person name="Horii T."/>
            <person name="Iida T."/>
            <person name="Fujita J."/>
            <person name="Nakamura S."/>
        </authorList>
    </citation>
    <scope>NUCLEOTIDE SEQUENCE [LARGE SCALE GENOMIC DNA]</scope>
    <source>
        <strain evidence="2 3">JCM 15296</strain>
    </source>
</reference>
<feature type="compositionally biased region" description="Basic and acidic residues" evidence="1">
    <location>
        <begin position="53"/>
        <end position="62"/>
    </location>
</feature>
<proteinExistence type="predicted"/>
<feature type="compositionally biased region" description="Polar residues" evidence="1">
    <location>
        <begin position="172"/>
        <end position="190"/>
    </location>
</feature>
<feature type="compositionally biased region" description="Basic and acidic residues" evidence="1">
    <location>
        <begin position="71"/>
        <end position="84"/>
    </location>
</feature>
<dbReference type="RefSeq" id="WP_138230350.1">
    <property type="nucleotide sequence ID" value="NZ_POTN01000024.1"/>
</dbReference>
<gene>
    <name evidence="2" type="ORF">MAUB_57900</name>
</gene>
<keyword evidence="3" id="KW-1185">Reference proteome</keyword>
<dbReference type="SUPFAM" id="SSF53955">
    <property type="entry name" value="Lysozyme-like"/>
    <property type="match status" value="1"/>
</dbReference>